<feature type="transmembrane region" description="Helical" evidence="2">
    <location>
        <begin position="97"/>
        <end position="116"/>
    </location>
</feature>
<reference evidence="3 4" key="1">
    <citation type="journal article" date="2023" name="Nucleic Acids Res.">
        <title>The hologenome of Daphnia magna reveals possible DNA methylation and microbiome-mediated evolution of the host genome.</title>
        <authorList>
            <person name="Chaturvedi A."/>
            <person name="Li X."/>
            <person name="Dhandapani V."/>
            <person name="Marshall H."/>
            <person name="Kissane S."/>
            <person name="Cuenca-Cambronero M."/>
            <person name="Asole G."/>
            <person name="Calvet F."/>
            <person name="Ruiz-Romero M."/>
            <person name="Marangio P."/>
            <person name="Guigo R."/>
            <person name="Rago D."/>
            <person name="Mirbahai L."/>
            <person name="Eastwood N."/>
            <person name="Colbourne J.K."/>
            <person name="Zhou J."/>
            <person name="Mallon E."/>
            <person name="Orsini L."/>
        </authorList>
    </citation>
    <scope>NUCLEOTIDE SEQUENCE [LARGE SCALE GENOMIC DNA]</scope>
    <source>
        <strain evidence="3">LRV0_1</strain>
    </source>
</reference>
<keyword evidence="2" id="KW-0472">Membrane</keyword>
<name>A0ABR0B9C8_9CRUS</name>
<evidence type="ECO:0000256" key="1">
    <source>
        <dbReference type="SAM" id="MobiDB-lite"/>
    </source>
</evidence>
<evidence type="ECO:0000256" key="2">
    <source>
        <dbReference type="SAM" id="Phobius"/>
    </source>
</evidence>
<sequence length="476" mass="50888">MAVTVFESRVRGGRRFLTAPEMPASTRSRVAVNPSQTRSRMADGRRTSNFTGRELPAVAPRYRRVSGRMLTAAIAGAGAVILAAMHVARHGTVDDRIIAGSLCILALLGVVAVPVARQRPLRNPRRGPRGWGSAVDPSLAERLGRALARADAPPPGTSVPLANLHAERALAALPLEAIDARLATTARRWGRATGLLAFAVVAFFCAMPVRSLEGALVLFARHGEAPLAIPYVSDVSVTVEAPEHLREPSRTVDADGPISVAAGSRLSVRAHGLLTGGRALFLRRENLPVGAGIAGDAPVVDGQDSAEVAFVEDGQGGLVAHLVLTKSATYRVAARLGDVFVRDPQELTFAVIPDAAPVVRLEGAPKRYPLHEFPEAGGSASPGDAAKRESRSLPLRWEATDDHGLREIDLVLRSGDREERRVLAKPDARPVKERGGTMLRDDDPFFERAFAPIEVTIEARDDDPQAGKPWGNRRLS</sequence>
<gene>
    <name evidence="3" type="ORF">OUZ56_032594</name>
</gene>
<feature type="transmembrane region" description="Helical" evidence="2">
    <location>
        <begin position="70"/>
        <end position="91"/>
    </location>
</feature>
<evidence type="ECO:0000313" key="3">
    <source>
        <dbReference type="EMBL" id="KAK4045186.1"/>
    </source>
</evidence>
<dbReference type="Proteomes" id="UP001234178">
    <property type="component" value="Unassembled WGS sequence"/>
</dbReference>
<feature type="region of interest" description="Disordered" evidence="1">
    <location>
        <begin position="457"/>
        <end position="476"/>
    </location>
</feature>
<evidence type="ECO:0000313" key="4">
    <source>
        <dbReference type="Proteomes" id="UP001234178"/>
    </source>
</evidence>
<protein>
    <recommendedName>
        <fullName evidence="5">DUF4175 domain-containing protein</fullName>
    </recommendedName>
</protein>
<accession>A0ABR0B9C8</accession>
<keyword evidence="2" id="KW-1133">Transmembrane helix</keyword>
<comment type="caution">
    <text evidence="3">The sequence shown here is derived from an EMBL/GenBank/DDBJ whole genome shotgun (WGS) entry which is preliminary data.</text>
</comment>
<proteinExistence type="predicted"/>
<organism evidence="3 4">
    <name type="scientific">Daphnia magna</name>
    <dbReference type="NCBI Taxonomy" id="35525"/>
    <lineage>
        <taxon>Eukaryota</taxon>
        <taxon>Metazoa</taxon>
        <taxon>Ecdysozoa</taxon>
        <taxon>Arthropoda</taxon>
        <taxon>Crustacea</taxon>
        <taxon>Branchiopoda</taxon>
        <taxon>Diplostraca</taxon>
        <taxon>Cladocera</taxon>
        <taxon>Anomopoda</taxon>
        <taxon>Daphniidae</taxon>
        <taxon>Daphnia</taxon>
    </lineage>
</organism>
<dbReference type="EMBL" id="JAOYFB010000041">
    <property type="protein sequence ID" value="KAK4045186.1"/>
    <property type="molecule type" value="Genomic_DNA"/>
</dbReference>
<keyword evidence="4" id="KW-1185">Reference proteome</keyword>
<keyword evidence="2" id="KW-0812">Transmembrane</keyword>
<evidence type="ECO:0008006" key="5">
    <source>
        <dbReference type="Google" id="ProtNLM"/>
    </source>
</evidence>
<feature type="transmembrane region" description="Helical" evidence="2">
    <location>
        <begin position="189"/>
        <end position="209"/>
    </location>
</feature>